<keyword evidence="2" id="KW-1185">Reference proteome</keyword>
<reference evidence="1 2" key="1">
    <citation type="submission" date="2019-08" db="EMBL/GenBank/DDBJ databases">
        <title>Highly reduced genomes of protist endosymbionts show evolutionary convergence.</title>
        <authorList>
            <person name="George E."/>
            <person name="Husnik F."/>
            <person name="Tashyreva D."/>
            <person name="Prokopchuk G."/>
            <person name="Horak A."/>
            <person name="Kwong W.K."/>
            <person name="Lukes J."/>
            <person name="Keeling P.J."/>
        </authorList>
    </citation>
    <scope>NUCLEOTIDE SEQUENCE [LARGE SCALE GENOMIC DNA]</scope>
    <source>
        <strain evidence="1">1605</strain>
    </source>
</reference>
<accession>A0A5C0UFW3</accession>
<sequence>MTLFKLSKIKNTIYATGRVAMLSLPIYSYCTNIDCLLQKTQQQWGENVSCEEFKTIIKDECERKSMLRLSCKKARSLSQLNQEPYLIDKISSYIFNENDLVIGLLKYELSNNYFYCNAYPLSSVIKNFIERCNSQDLLKNKHNKCISNIK</sequence>
<dbReference type="AlphaFoldDB" id="A0A5C0UFW3"/>
<name>A0A5C0UFW3_9PROT</name>
<proteinExistence type="predicted"/>
<dbReference type="Proteomes" id="UP000325155">
    <property type="component" value="Chromosome"/>
</dbReference>
<dbReference type="RefSeq" id="WP_148980999.1">
    <property type="nucleotide sequence ID" value="NZ_CP043315.1"/>
</dbReference>
<evidence type="ECO:0000313" key="1">
    <source>
        <dbReference type="EMBL" id="QEK38152.1"/>
    </source>
</evidence>
<evidence type="ECO:0000313" key="2">
    <source>
        <dbReference type="Proteomes" id="UP000325155"/>
    </source>
</evidence>
<gene>
    <name evidence="1" type="ORF">FZC35_02075</name>
</gene>
<dbReference type="EMBL" id="CP043315">
    <property type="protein sequence ID" value="QEK38152.1"/>
    <property type="molecule type" value="Genomic_DNA"/>
</dbReference>
<dbReference type="KEGG" id="cip:FZC35_02075"/>
<organism evidence="1 2">
    <name type="scientific">Candidatus Cytomitobacter indipagum</name>
    <dbReference type="NCBI Taxonomy" id="2601575"/>
    <lineage>
        <taxon>Bacteria</taxon>
        <taxon>Pseudomonadati</taxon>
        <taxon>Pseudomonadota</taxon>
        <taxon>Alphaproteobacteria</taxon>
        <taxon>Holosporales</taxon>
        <taxon>Holosporaceae</taxon>
        <taxon>Candidatus Cytomitobacter</taxon>
    </lineage>
</organism>
<protein>
    <submittedName>
        <fullName evidence="1">Uncharacterized protein</fullName>
    </submittedName>
</protein>